<dbReference type="PANTHER" id="PTHR24189:SF50">
    <property type="entry name" value="ANKYRIN REPEAT AND SOCS BOX PROTEIN 2"/>
    <property type="match status" value="1"/>
</dbReference>
<dbReference type="EMBL" id="CAXKWB010044013">
    <property type="protein sequence ID" value="CAL4160289.1"/>
    <property type="molecule type" value="Genomic_DNA"/>
</dbReference>
<dbReference type="Gene3D" id="1.25.40.20">
    <property type="entry name" value="Ankyrin repeat-containing domain"/>
    <property type="match status" value="3"/>
</dbReference>
<proteinExistence type="predicted"/>
<feature type="repeat" description="ANK" evidence="3">
    <location>
        <begin position="204"/>
        <end position="236"/>
    </location>
</feature>
<accession>A0AAV2S2M4</accession>
<reference evidence="6 8" key="1">
    <citation type="submission" date="2024-05" db="EMBL/GenBank/DDBJ databases">
        <authorList>
            <person name="Wallberg A."/>
        </authorList>
    </citation>
    <scope>NUCLEOTIDE SEQUENCE [LARGE SCALE GENOMIC DNA]</scope>
</reference>
<keyword evidence="4" id="KW-1133">Transmembrane helix</keyword>
<feature type="repeat" description="ANK" evidence="3">
    <location>
        <begin position="131"/>
        <end position="163"/>
    </location>
</feature>
<keyword evidence="4" id="KW-0472">Membrane</keyword>
<evidence type="ECO:0008006" key="9">
    <source>
        <dbReference type="Google" id="ProtNLM"/>
    </source>
</evidence>
<dbReference type="InterPro" id="IPR036770">
    <property type="entry name" value="Ankyrin_rpt-contain_sf"/>
</dbReference>
<evidence type="ECO:0000256" key="4">
    <source>
        <dbReference type="SAM" id="Phobius"/>
    </source>
</evidence>
<sequence length="346" mass="37496">MGKLTAVCIVVLLGSVISDGDLDLWDAAKNGNLSDVYQALAAEANPNWRNLDYYEDEEKKWVKRKWTSLHVASRYNHPSVVSALIDAGANTELEDRSDFTPIFVASEYGSKDAVTKLIECGVDPNVKVPATGRTPLHIAASYNQPLSISALLDEGADINIQDDWLYTPINLASESGSTEAVNILLRRGADIHIVRDLANYSIISGASPLMSAAYQGHVSTVEALVDAHANVNQVSGNGMTALHYAAGKNQDTKNRTDIALLLLQKGAYPRQQDNEGMTPADVARYMGNKDLANIIDNFTGATAPLTPPNTGLTVQLTKFTTTNYDFYLLGFGVLVLITETLFSVLF</sequence>
<evidence type="ECO:0000313" key="6">
    <source>
        <dbReference type="EMBL" id="CAL4160286.1"/>
    </source>
</evidence>
<protein>
    <recommendedName>
        <fullName evidence="9">Ankyrin repeat protein</fullName>
    </recommendedName>
</protein>
<dbReference type="PANTHER" id="PTHR24189">
    <property type="entry name" value="MYOTROPHIN"/>
    <property type="match status" value="1"/>
</dbReference>
<evidence type="ECO:0000313" key="7">
    <source>
        <dbReference type="EMBL" id="CAL4160289.1"/>
    </source>
</evidence>
<feature type="repeat" description="ANK" evidence="3">
    <location>
        <begin position="167"/>
        <end position="196"/>
    </location>
</feature>
<dbReference type="Pfam" id="PF00023">
    <property type="entry name" value="Ank"/>
    <property type="match status" value="2"/>
</dbReference>
<evidence type="ECO:0000313" key="8">
    <source>
        <dbReference type="Proteomes" id="UP001497623"/>
    </source>
</evidence>
<feature type="chain" id="PRO_5044714376" description="Ankyrin repeat protein" evidence="5">
    <location>
        <begin position="19"/>
        <end position="346"/>
    </location>
</feature>
<keyword evidence="4" id="KW-0812">Transmembrane</keyword>
<keyword evidence="5" id="KW-0732">Signal</keyword>
<dbReference type="AlphaFoldDB" id="A0AAV2S2M4"/>
<dbReference type="PROSITE" id="PS50088">
    <property type="entry name" value="ANK_REPEAT"/>
    <property type="match status" value="5"/>
</dbReference>
<dbReference type="PROSITE" id="PS50297">
    <property type="entry name" value="ANK_REP_REGION"/>
    <property type="match status" value="4"/>
</dbReference>
<gene>
    <name evidence="6" type="ORF">MNOR_LOCUS32406</name>
    <name evidence="7" type="ORF">MNOR_LOCUS32407</name>
</gene>
<feature type="repeat" description="ANK" evidence="3">
    <location>
        <begin position="64"/>
        <end position="96"/>
    </location>
</feature>
<evidence type="ECO:0000256" key="3">
    <source>
        <dbReference type="PROSITE-ProRule" id="PRU00023"/>
    </source>
</evidence>
<dbReference type="InterPro" id="IPR002110">
    <property type="entry name" value="Ankyrin_rpt"/>
</dbReference>
<dbReference type="SUPFAM" id="SSF48403">
    <property type="entry name" value="Ankyrin repeat"/>
    <property type="match status" value="1"/>
</dbReference>
<organism evidence="6 8">
    <name type="scientific">Meganyctiphanes norvegica</name>
    <name type="common">Northern krill</name>
    <name type="synonym">Thysanopoda norvegica</name>
    <dbReference type="NCBI Taxonomy" id="48144"/>
    <lineage>
        <taxon>Eukaryota</taxon>
        <taxon>Metazoa</taxon>
        <taxon>Ecdysozoa</taxon>
        <taxon>Arthropoda</taxon>
        <taxon>Crustacea</taxon>
        <taxon>Multicrustacea</taxon>
        <taxon>Malacostraca</taxon>
        <taxon>Eumalacostraca</taxon>
        <taxon>Eucarida</taxon>
        <taxon>Euphausiacea</taxon>
        <taxon>Euphausiidae</taxon>
        <taxon>Meganyctiphanes</taxon>
    </lineage>
</organism>
<dbReference type="EMBL" id="CAXKWB010044013">
    <property type="protein sequence ID" value="CAL4160286.1"/>
    <property type="molecule type" value="Genomic_DNA"/>
</dbReference>
<dbReference type="Proteomes" id="UP001497623">
    <property type="component" value="Unassembled WGS sequence"/>
</dbReference>
<feature type="transmembrane region" description="Helical" evidence="4">
    <location>
        <begin position="326"/>
        <end position="345"/>
    </location>
</feature>
<evidence type="ECO:0000256" key="2">
    <source>
        <dbReference type="ARBA" id="ARBA00023043"/>
    </source>
</evidence>
<keyword evidence="8" id="KW-1185">Reference proteome</keyword>
<comment type="caution">
    <text evidence="6">The sequence shown here is derived from an EMBL/GenBank/DDBJ whole genome shotgun (WGS) entry which is preliminary data.</text>
</comment>
<keyword evidence="2 3" id="KW-0040">ANK repeat</keyword>
<evidence type="ECO:0000256" key="1">
    <source>
        <dbReference type="ARBA" id="ARBA00022737"/>
    </source>
</evidence>
<name>A0AAV2S2M4_MEGNR</name>
<dbReference type="SMART" id="SM00248">
    <property type="entry name" value="ANK"/>
    <property type="match status" value="7"/>
</dbReference>
<feature type="repeat" description="ANK" evidence="3">
    <location>
        <begin position="237"/>
        <end position="274"/>
    </location>
</feature>
<keyword evidence="1" id="KW-0677">Repeat</keyword>
<feature type="signal peptide" evidence="5">
    <location>
        <begin position="1"/>
        <end position="18"/>
    </location>
</feature>
<dbReference type="InterPro" id="IPR050745">
    <property type="entry name" value="Multifunctional_regulatory"/>
</dbReference>
<dbReference type="Pfam" id="PF12796">
    <property type="entry name" value="Ank_2"/>
    <property type="match status" value="2"/>
</dbReference>
<evidence type="ECO:0000256" key="5">
    <source>
        <dbReference type="SAM" id="SignalP"/>
    </source>
</evidence>